<evidence type="ECO:0000313" key="2">
    <source>
        <dbReference type="Proteomes" id="UP000005714"/>
    </source>
</evidence>
<accession>D4YMJ5</accession>
<protein>
    <submittedName>
        <fullName evidence="1">Uncharacterized protein</fullName>
    </submittedName>
</protein>
<name>D4YMJ5_9MICO</name>
<gene>
    <name evidence="1" type="ORF">HMPREF0183_1155</name>
</gene>
<reference evidence="1 2" key="1">
    <citation type="submission" date="2010-04" db="EMBL/GenBank/DDBJ databases">
        <authorList>
            <person name="Qin X."/>
            <person name="Bachman B."/>
            <person name="Battles P."/>
            <person name="Bell A."/>
            <person name="Bess C."/>
            <person name="Bickham C."/>
            <person name="Chaboub L."/>
            <person name="Chen D."/>
            <person name="Coyle M."/>
            <person name="Deiros D.R."/>
            <person name="Dinh H."/>
            <person name="Forbes L."/>
            <person name="Fowler G."/>
            <person name="Francisco L."/>
            <person name="Fu Q."/>
            <person name="Gubbala S."/>
            <person name="Hale W."/>
            <person name="Han Y."/>
            <person name="Hemphill L."/>
            <person name="Highlander S.K."/>
            <person name="Hirani K."/>
            <person name="Hogues M."/>
            <person name="Jackson L."/>
            <person name="Jakkamsetti A."/>
            <person name="Javaid M."/>
            <person name="Jiang H."/>
            <person name="Korchina V."/>
            <person name="Kovar C."/>
            <person name="Lara F."/>
            <person name="Lee S."/>
            <person name="Mata R."/>
            <person name="Mathew T."/>
            <person name="Moen C."/>
            <person name="Morales K."/>
            <person name="Munidasa M."/>
            <person name="Nazareth L."/>
            <person name="Ngo R."/>
            <person name="Nguyen L."/>
            <person name="Okwuonu G."/>
            <person name="Ongeri F."/>
            <person name="Patil S."/>
            <person name="Petrosino J."/>
            <person name="Pham C."/>
            <person name="Pham P."/>
            <person name="Pu L.-L."/>
            <person name="Puazo M."/>
            <person name="Raj R."/>
            <person name="Reid J."/>
            <person name="Rouhana J."/>
            <person name="Saada N."/>
            <person name="Shang Y."/>
            <person name="Simmons D."/>
            <person name="Thornton R."/>
            <person name="Warren J."/>
            <person name="Weissenberger G."/>
            <person name="Zhang J."/>
            <person name="Zhang L."/>
            <person name="Zhou C."/>
            <person name="Zhu D."/>
            <person name="Muzny D."/>
            <person name="Worley K."/>
            <person name="Gibbs R."/>
        </authorList>
    </citation>
    <scope>NUCLEOTIDE SEQUENCE [LARGE SCALE GENOMIC DNA]</scope>
    <source>
        <strain evidence="1 2">ATCC 49030</strain>
    </source>
</reference>
<dbReference type="AlphaFoldDB" id="D4YMJ5"/>
<dbReference type="STRING" id="585530.HMPREF0183_1155"/>
<evidence type="ECO:0000313" key="1">
    <source>
        <dbReference type="EMBL" id="EFG47568.1"/>
    </source>
</evidence>
<comment type="caution">
    <text evidence="1">The sequence shown here is derived from an EMBL/GenBank/DDBJ whole genome shotgun (WGS) entry which is preliminary data.</text>
</comment>
<keyword evidence="2" id="KW-1185">Reference proteome</keyword>
<organism evidence="1 2">
    <name type="scientific">Brevibacterium mcbrellneri ATCC 49030</name>
    <dbReference type="NCBI Taxonomy" id="585530"/>
    <lineage>
        <taxon>Bacteria</taxon>
        <taxon>Bacillati</taxon>
        <taxon>Actinomycetota</taxon>
        <taxon>Actinomycetes</taxon>
        <taxon>Micrococcales</taxon>
        <taxon>Brevibacteriaceae</taxon>
        <taxon>Brevibacterium</taxon>
    </lineage>
</organism>
<sequence>MNKTNGEELRFLPIFLSPLPAELSSVKVAYTARGGGHLGGGHALGLLSENVMYVAIYVHENASSPIKAIHTRMLGTGRVATPNATHVTMMAMLMAANAEVSARAPLASLRTDSVCMFNSCVGYV</sequence>
<dbReference type="Proteomes" id="UP000005714">
    <property type="component" value="Unassembled WGS sequence"/>
</dbReference>
<proteinExistence type="predicted"/>
<dbReference type="EMBL" id="ADNU01000033">
    <property type="protein sequence ID" value="EFG47568.1"/>
    <property type="molecule type" value="Genomic_DNA"/>
</dbReference>